<gene>
    <name evidence="3" type="ORF">QPX45_08475</name>
</gene>
<proteinExistence type="predicted"/>
<evidence type="ECO:0000313" key="4">
    <source>
        <dbReference type="Proteomes" id="UP001243856"/>
    </source>
</evidence>
<feature type="compositionally biased region" description="Low complexity" evidence="1">
    <location>
        <begin position="173"/>
        <end position="185"/>
    </location>
</feature>
<feature type="region of interest" description="Disordered" evidence="1">
    <location>
        <begin position="167"/>
        <end position="191"/>
    </location>
</feature>
<accession>A0ABT7G416</accession>
<evidence type="ECO:0000256" key="1">
    <source>
        <dbReference type="SAM" id="MobiDB-lite"/>
    </source>
</evidence>
<comment type="caution">
    <text evidence="3">The sequence shown here is derived from an EMBL/GenBank/DDBJ whole genome shotgun (WGS) entry which is preliminary data.</text>
</comment>
<protein>
    <submittedName>
        <fullName evidence="3">Uncharacterized protein</fullName>
    </submittedName>
</protein>
<dbReference type="Proteomes" id="UP001243856">
    <property type="component" value="Unassembled WGS sequence"/>
</dbReference>
<feature type="transmembrane region" description="Helical" evidence="2">
    <location>
        <begin position="15"/>
        <end position="37"/>
    </location>
</feature>
<evidence type="ECO:0000256" key="2">
    <source>
        <dbReference type="SAM" id="Phobius"/>
    </source>
</evidence>
<evidence type="ECO:0000313" key="3">
    <source>
        <dbReference type="EMBL" id="MDK4301271.1"/>
    </source>
</evidence>
<keyword evidence="2" id="KW-0812">Transmembrane</keyword>
<keyword evidence="4" id="KW-1185">Reference proteome</keyword>
<reference evidence="3 4" key="1">
    <citation type="submission" date="2023-05" db="EMBL/GenBank/DDBJ databases">
        <title>Metabolic capabilities are highly conserved among human nasal-associated Corynebacterium species in pangenomic analyses.</title>
        <authorList>
            <person name="Tran T.H."/>
            <person name="Roberts A.Q."/>
            <person name="Escapa I.F."/>
            <person name="Gao W."/>
            <person name="Conlan S."/>
            <person name="Kong H."/>
            <person name="Segre J.A."/>
            <person name="Kelly M.S."/>
            <person name="Lemon K.P."/>
        </authorList>
    </citation>
    <scope>NUCLEOTIDE SEQUENCE [LARGE SCALE GENOMIC DNA]</scope>
    <source>
        <strain evidence="3 4">KPL2811</strain>
    </source>
</reference>
<dbReference type="RefSeq" id="WP_144737195.1">
    <property type="nucleotide sequence ID" value="NZ_CP100369.1"/>
</dbReference>
<sequence length="191" mass="20609">MSKPTTNTHKASRPWWIYGALGLVTVLAGVFVVPMVINSSDKHNEQTVGSMLDDQPHPFEDQAAAGSSVAAAPHSEISPQIYGQRLAELASILGISADYMNPENWPEIVLQVDHENRAAMRVMLENILHDAIERGDISYVDRDRVLYAFDLGLIDAPLSAISKFPIDGEPLEAPSSDSPQSQASATEGAAS</sequence>
<keyword evidence="2" id="KW-0472">Membrane</keyword>
<keyword evidence="2" id="KW-1133">Transmembrane helix</keyword>
<organism evidence="3 4">
    <name type="scientific">Corynebacterium propinquum</name>
    <dbReference type="NCBI Taxonomy" id="43769"/>
    <lineage>
        <taxon>Bacteria</taxon>
        <taxon>Bacillati</taxon>
        <taxon>Actinomycetota</taxon>
        <taxon>Actinomycetes</taxon>
        <taxon>Mycobacteriales</taxon>
        <taxon>Corynebacteriaceae</taxon>
        <taxon>Corynebacterium</taxon>
    </lineage>
</organism>
<feature type="region of interest" description="Disordered" evidence="1">
    <location>
        <begin position="46"/>
        <end position="68"/>
    </location>
</feature>
<name>A0ABT7G416_9CORY</name>
<dbReference type="EMBL" id="JASNVK010000015">
    <property type="protein sequence ID" value="MDK4301271.1"/>
    <property type="molecule type" value="Genomic_DNA"/>
</dbReference>